<comment type="similarity">
    <text evidence="1">Belongs to the short-chain dehydrogenases/reductases (SDR) family.</text>
</comment>
<sequence length="255" mass="26395">MSAAFDLTGRHALVTGSSRGVGYALATGLAQAGCRVALHGQDRTRVREAAARLADQTGAQVDAVSFDVTSPDQVRVGVAETLDVLGQIDILVNNAGIQRRHPVLQFPTAEWDQVLATNLTAPFLVAQRVAAGMVERGGGKIINIGSVQSGLARPTITPYAASKGGVVMLTKGLCAELGGSGVQVNTLAPGYIHTEMTQALVDDTSFNSWVVGRTPAARWGSVADLVGPLLFLASPASDFVNGQTLFVDGGMTAVV</sequence>
<dbReference type="InterPro" id="IPR020904">
    <property type="entry name" value="Sc_DH/Rdtase_CS"/>
</dbReference>
<dbReference type="RefSeq" id="WP_130415996.1">
    <property type="nucleotide sequence ID" value="NZ_SGWX01000001.1"/>
</dbReference>
<dbReference type="Proteomes" id="UP000293852">
    <property type="component" value="Unassembled WGS sequence"/>
</dbReference>
<dbReference type="Pfam" id="PF13561">
    <property type="entry name" value="adh_short_C2"/>
    <property type="match status" value="1"/>
</dbReference>
<dbReference type="FunFam" id="3.40.50.720:FF:000084">
    <property type="entry name" value="Short-chain dehydrogenase reductase"/>
    <property type="match status" value="1"/>
</dbReference>
<evidence type="ECO:0000313" key="4">
    <source>
        <dbReference type="Proteomes" id="UP000293852"/>
    </source>
</evidence>
<dbReference type="AlphaFoldDB" id="A0A4Q7M791"/>
<dbReference type="InterPro" id="IPR036291">
    <property type="entry name" value="NAD(P)-bd_dom_sf"/>
</dbReference>
<dbReference type="PANTHER" id="PTHR42760:SF5">
    <property type="entry name" value="2-DEHYDRO-3-DEOXY-D-GLUCONATE 5-DEHYDROGENASE"/>
    <property type="match status" value="1"/>
</dbReference>
<gene>
    <name evidence="3" type="ORF">EV386_2844</name>
</gene>
<name>A0A4Q7M791_9MICO</name>
<dbReference type="OrthoDB" id="286404at2"/>
<dbReference type="PRINTS" id="PR00080">
    <property type="entry name" value="SDRFAMILY"/>
</dbReference>
<dbReference type="EMBL" id="SGWX01000001">
    <property type="protein sequence ID" value="RZS62508.1"/>
    <property type="molecule type" value="Genomic_DNA"/>
</dbReference>
<dbReference type="PROSITE" id="PS00061">
    <property type="entry name" value="ADH_SHORT"/>
    <property type="match status" value="1"/>
</dbReference>
<reference evidence="3 4" key="1">
    <citation type="submission" date="2019-02" db="EMBL/GenBank/DDBJ databases">
        <title>Sequencing the genomes of 1000 actinobacteria strains.</title>
        <authorList>
            <person name="Klenk H.-P."/>
        </authorList>
    </citation>
    <scope>NUCLEOTIDE SEQUENCE [LARGE SCALE GENOMIC DNA]</scope>
    <source>
        <strain evidence="3 4">DSM 16932</strain>
    </source>
</reference>
<dbReference type="GO" id="GO:0016616">
    <property type="term" value="F:oxidoreductase activity, acting on the CH-OH group of donors, NAD or NADP as acceptor"/>
    <property type="evidence" value="ECO:0007669"/>
    <property type="project" value="TreeGrafter"/>
</dbReference>
<proteinExistence type="inferred from homology"/>
<dbReference type="InterPro" id="IPR002347">
    <property type="entry name" value="SDR_fam"/>
</dbReference>
<evidence type="ECO:0000256" key="2">
    <source>
        <dbReference type="ARBA" id="ARBA00023002"/>
    </source>
</evidence>
<accession>A0A4Q7M791</accession>
<dbReference type="SUPFAM" id="SSF51735">
    <property type="entry name" value="NAD(P)-binding Rossmann-fold domains"/>
    <property type="match status" value="1"/>
</dbReference>
<protein>
    <submittedName>
        <fullName evidence="3">Gluconate 5-dehydrogenase</fullName>
    </submittedName>
</protein>
<evidence type="ECO:0000256" key="1">
    <source>
        <dbReference type="ARBA" id="ARBA00006484"/>
    </source>
</evidence>
<keyword evidence="2" id="KW-0560">Oxidoreductase</keyword>
<evidence type="ECO:0000313" key="3">
    <source>
        <dbReference type="EMBL" id="RZS62508.1"/>
    </source>
</evidence>
<organism evidence="3 4">
    <name type="scientific">Xylanimonas ulmi</name>
    <dbReference type="NCBI Taxonomy" id="228973"/>
    <lineage>
        <taxon>Bacteria</taxon>
        <taxon>Bacillati</taxon>
        <taxon>Actinomycetota</taxon>
        <taxon>Actinomycetes</taxon>
        <taxon>Micrococcales</taxon>
        <taxon>Promicromonosporaceae</taxon>
        <taxon>Xylanimonas</taxon>
    </lineage>
</organism>
<keyword evidence="4" id="KW-1185">Reference proteome</keyword>
<comment type="caution">
    <text evidence="3">The sequence shown here is derived from an EMBL/GenBank/DDBJ whole genome shotgun (WGS) entry which is preliminary data.</text>
</comment>
<dbReference type="PRINTS" id="PR00081">
    <property type="entry name" value="GDHRDH"/>
</dbReference>
<dbReference type="PANTHER" id="PTHR42760">
    <property type="entry name" value="SHORT-CHAIN DEHYDROGENASES/REDUCTASES FAMILY MEMBER"/>
    <property type="match status" value="1"/>
</dbReference>
<dbReference type="Gene3D" id="3.40.50.720">
    <property type="entry name" value="NAD(P)-binding Rossmann-like Domain"/>
    <property type="match status" value="1"/>
</dbReference>